<dbReference type="KEGG" id="sla:SERLADRAFT_464144"/>
<gene>
    <name evidence="4" type="ORF">SERLADRAFT_464144</name>
</gene>
<dbReference type="InterPro" id="IPR000073">
    <property type="entry name" value="AB_hydrolase_1"/>
</dbReference>
<dbReference type="Proteomes" id="UP000008064">
    <property type="component" value="Unassembled WGS sequence"/>
</dbReference>
<keyword evidence="2" id="KW-0378">Hydrolase</keyword>
<dbReference type="Gene3D" id="3.40.50.1820">
    <property type="entry name" value="alpha/beta hydrolase"/>
    <property type="match status" value="1"/>
</dbReference>
<dbReference type="GeneID" id="18818692"/>
<dbReference type="SUPFAM" id="SSF53474">
    <property type="entry name" value="alpha/beta-Hydrolases"/>
    <property type="match status" value="1"/>
</dbReference>
<evidence type="ECO:0000256" key="2">
    <source>
        <dbReference type="ARBA" id="ARBA00022801"/>
    </source>
</evidence>
<proteinExistence type="inferred from homology"/>
<accession>F8NRA2</accession>
<dbReference type="HOGENOM" id="CLU_032490_1_0_1"/>
<feature type="domain" description="AB hydrolase-1" evidence="3">
    <location>
        <begin position="151"/>
        <end position="442"/>
    </location>
</feature>
<evidence type="ECO:0000256" key="1">
    <source>
        <dbReference type="ARBA" id="ARBA00010088"/>
    </source>
</evidence>
<evidence type="ECO:0000313" key="4">
    <source>
        <dbReference type="EMBL" id="EGO26749.1"/>
    </source>
</evidence>
<dbReference type="AlphaFoldDB" id="F8NRA2"/>
<dbReference type="RefSeq" id="XP_007316922.1">
    <property type="nucleotide sequence ID" value="XM_007316860.1"/>
</dbReference>
<dbReference type="PANTHER" id="PTHR43248">
    <property type="entry name" value="2-SUCCINYL-6-HYDROXY-2,4-CYCLOHEXADIENE-1-CARBOXYLATE SYNTHASE"/>
    <property type="match status" value="1"/>
</dbReference>
<dbReference type="EMBL" id="GL945432">
    <property type="protein sequence ID" value="EGO26749.1"/>
    <property type="molecule type" value="Genomic_DNA"/>
</dbReference>
<dbReference type="OrthoDB" id="94039at2759"/>
<dbReference type="GO" id="GO:0016787">
    <property type="term" value="F:hydrolase activity"/>
    <property type="evidence" value="ECO:0007669"/>
    <property type="project" value="UniProtKB-KW"/>
</dbReference>
<dbReference type="Pfam" id="PF12697">
    <property type="entry name" value="Abhydrolase_6"/>
    <property type="match status" value="1"/>
</dbReference>
<comment type="similarity">
    <text evidence="1">Belongs to the peptidase S33 family.</text>
</comment>
<evidence type="ECO:0000259" key="3">
    <source>
        <dbReference type="Pfam" id="PF12697"/>
    </source>
</evidence>
<dbReference type="InterPro" id="IPR051601">
    <property type="entry name" value="Serine_prot/Carboxylest_S33"/>
</dbReference>
<protein>
    <recommendedName>
        <fullName evidence="3">AB hydrolase-1 domain-containing protein</fullName>
    </recommendedName>
</protein>
<organism>
    <name type="scientific">Serpula lacrymans var. lacrymans (strain S7.9)</name>
    <name type="common">Dry rot fungus</name>
    <dbReference type="NCBI Taxonomy" id="578457"/>
    <lineage>
        <taxon>Eukaryota</taxon>
        <taxon>Fungi</taxon>
        <taxon>Dikarya</taxon>
        <taxon>Basidiomycota</taxon>
        <taxon>Agaricomycotina</taxon>
        <taxon>Agaricomycetes</taxon>
        <taxon>Agaricomycetidae</taxon>
        <taxon>Boletales</taxon>
        <taxon>Coniophorineae</taxon>
        <taxon>Serpulaceae</taxon>
        <taxon>Serpula</taxon>
    </lineage>
</organism>
<dbReference type="PANTHER" id="PTHR43248:SF3">
    <property type="entry name" value="AB HYDROLASE-1 DOMAIN-CONTAINING PROTEIN"/>
    <property type="match status" value="1"/>
</dbReference>
<reference evidence="4" key="1">
    <citation type="submission" date="2011-04" db="EMBL/GenBank/DDBJ databases">
        <title>Evolution of plant cell wall degrading machinery underlies the functional diversity of forest fungi.</title>
        <authorList>
            <consortium name="US DOE Joint Genome Institute (JGI-PGF)"/>
            <person name="Eastwood D.C."/>
            <person name="Floudas D."/>
            <person name="Binder M."/>
            <person name="Majcherczyk A."/>
            <person name="Schneider P."/>
            <person name="Aerts A."/>
            <person name="Asiegbu F.O."/>
            <person name="Baker S.E."/>
            <person name="Barry K."/>
            <person name="Bendiksby M."/>
            <person name="Blumentritt M."/>
            <person name="Coutinho P.M."/>
            <person name="Cullen D."/>
            <person name="Cullen D."/>
            <person name="Gathman A."/>
            <person name="Goodell B."/>
            <person name="Henrissat B."/>
            <person name="Ihrmark K."/>
            <person name="Kauserud H."/>
            <person name="Kohler A."/>
            <person name="LaButti K."/>
            <person name="Lapidus A."/>
            <person name="Lavin J.L."/>
            <person name="Lee Y.-H."/>
            <person name="Lindquist E."/>
            <person name="Lilly W."/>
            <person name="Lucas S."/>
            <person name="Morin E."/>
            <person name="Murat C."/>
            <person name="Oguiza J.A."/>
            <person name="Park J."/>
            <person name="Pisabarro A.G."/>
            <person name="Riley R."/>
            <person name="Rosling A."/>
            <person name="Salamov A."/>
            <person name="Schmidt O."/>
            <person name="Schmutz J."/>
            <person name="Skrede I."/>
            <person name="Stenlid J."/>
            <person name="Wiebenga A."/>
            <person name="Xie X."/>
            <person name="Kues U."/>
            <person name="Hibbett D.S."/>
            <person name="Hoffmeister D."/>
            <person name="Hogberg N."/>
            <person name="Martin F."/>
            <person name="Grigoriev I.V."/>
            <person name="Watkinson S.C."/>
        </authorList>
    </citation>
    <scope>NUCLEOTIDE SEQUENCE</scope>
    <source>
        <strain evidence="4">S7.9</strain>
    </source>
</reference>
<dbReference type="InterPro" id="IPR029058">
    <property type="entry name" value="AB_hydrolase_fold"/>
</dbReference>
<sequence>MAWLRQHHSYLLARMTSTYLYQPSPQWTSVHPRPFYPLHEHPASLAYPQLPSSPRPPAFHDLYTLSTHIIPAAYPRVVPDIPIPEAPSQYTDKEERKRHVQRLGGEIAERQELFGRGQLPGEPSRKVLWNCINRYVKNTHSTDNKSKGVTLLLAHANGFPKEIWETTLRYLFSSPEGPPIDEVWSFEAVQHGDSALLNASNLSGIYEWMDNARDIANFLLNYIPSAVSNTVLSTHLPRVSNDVSKTRTRDGFTHRTLVVVGHSFGGCSSVMAALKFPALFSSMILIDPVIVQPYQYRGDSLRAFVIGAILRRDRWPSREEALRMFKASPFFAAWHPDVLQLYVDYGLTDTPEGEVKLKMSGMHEALSFANNLASNETWELLENLDKKIELRWIVPGKPKDKGIQGEEATRIRVWRRPENSSNIVIHSAGHLVVQESPQELAQNISDFLKRKYKATGMKAQL</sequence>
<name>F8NRA2_SERL9</name>